<evidence type="ECO:0000256" key="1">
    <source>
        <dbReference type="ARBA" id="ARBA00006586"/>
    </source>
</evidence>
<dbReference type="Pfam" id="PF01804">
    <property type="entry name" value="Penicil_amidase"/>
    <property type="match status" value="1"/>
</dbReference>
<keyword evidence="5" id="KW-0479">Metal-binding</keyword>
<dbReference type="InterPro" id="IPR002692">
    <property type="entry name" value="S45"/>
</dbReference>
<dbReference type="GO" id="GO:0046872">
    <property type="term" value="F:metal ion binding"/>
    <property type="evidence" value="ECO:0007669"/>
    <property type="project" value="UniProtKB-KW"/>
</dbReference>
<dbReference type="RefSeq" id="WP_171242111.1">
    <property type="nucleotide sequence ID" value="NZ_JABEPQ010000001.1"/>
</dbReference>
<dbReference type="Gene3D" id="1.10.439.10">
    <property type="entry name" value="Penicillin Amidohydrolase, domain 1"/>
    <property type="match status" value="1"/>
</dbReference>
<dbReference type="Gene3D" id="2.30.120.10">
    <property type="match status" value="1"/>
</dbReference>
<dbReference type="InterPro" id="IPR023343">
    <property type="entry name" value="Penicillin_amidase_dom1"/>
</dbReference>
<dbReference type="InterPro" id="IPR043146">
    <property type="entry name" value="Penicillin_amidase_N_B-knob"/>
</dbReference>
<evidence type="ECO:0000256" key="2">
    <source>
        <dbReference type="ARBA" id="ARBA00022801"/>
    </source>
</evidence>
<dbReference type="InterPro" id="IPR043147">
    <property type="entry name" value="Penicillin_amidase_A-knob"/>
</dbReference>
<evidence type="ECO:0000256" key="5">
    <source>
        <dbReference type="PIRSR" id="PIRSR001227-2"/>
    </source>
</evidence>
<accession>A0A849HCA3</accession>
<dbReference type="GO" id="GO:0016811">
    <property type="term" value="F:hydrolase activity, acting on carbon-nitrogen (but not peptide) bonds, in linear amides"/>
    <property type="evidence" value="ECO:0007669"/>
    <property type="project" value="InterPro"/>
</dbReference>
<feature type="binding site" evidence="5">
    <location>
        <position position="252"/>
    </location>
    <ligand>
        <name>Ca(2+)</name>
        <dbReference type="ChEBI" id="CHEBI:29108"/>
    </ligand>
</feature>
<comment type="cofactor">
    <cofactor evidence="5">
        <name>Ca(2+)</name>
        <dbReference type="ChEBI" id="CHEBI:29108"/>
    </cofactor>
    <text evidence="5">Binds 1 Ca(2+) ion per dimer.</text>
</comment>
<dbReference type="Gene3D" id="1.10.1400.10">
    <property type="match status" value="1"/>
</dbReference>
<gene>
    <name evidence="6" type="ORF">HJG52_03335</name>
</gene>
<dbReference type="PANTHER" id="PTHR34218">
    <property type="entry name" value="PEPTIDASE S45 PENICILLIN AMIDASE"/>
    <property type="match status" value="1"/>
</dbReference>
<name>A0A849HCA3_9MICO</name>
<evidence type="ECO:0000256" key="4">
    <source>
        <dbReference type="PIRSR" id="PIRSR001227-1"/>
    </source>
</evidence>
<keyword evidence="5" id="KW-0106">Calcium</keyword>
<comment type="similarity">
    <text evidence="1">Belongs to the peptidase S45 family.</text>
</comment>
<sequence>MTGPTVVRDPWGVPQLWAPDVITLSRLHGWVTALDRAWQLTTLRWRSEGRMAQHLGHNWVSADVFARQARLEDTARRAHERLDDETRAWVTAYADGVTAGLAEATAQTPELAALEVEPEPWQPWTPLSTLLLQHVLFGSLPAKLWRDHVRRVSPAARQLLDAAPGSGDGDGPAGGSNAWAVAGVRSATGLPMVAGDPHRTIELPGVYQQVRLACPDFDVVGFAFAGVPGVPHFGHAGPVAWGITNAMADCHDVYVEDLRRSNHGLEARGPDGWAPADTRIETVTVAGGVPVTVEIVETARGCVVVGGPDEDRALSVRMAPRVLLDTGIASALALLRARSTQDVEAAWAGWVEPVNAVLTADDTGRVVELTAGRVPLRHNDNREGPVPAWEPGHEWTGWAEHGRAPVDDVAVHANHSSALTSPHGRDFASDARVDRIADLLAGKATFDVDDHRGIHMDTFHSPAPRLLARTRHLAGLSPAAEGLREELLAWDARMDADSVQAGRYAAWRAAVLRDLCAHPLLAPLVAGDLPTVFAPWMSVGSRVLQRLEALLDDPPAGFDVEAALAAGLEAAAAHEGTWGERHRLAAVVVVAPGEPPAEHVSVSGDRDCVLATSSLPDADDVAVQGPAARYVWDLSDRSRSRWVVPHGAVGRTGDPHQLDQQPLWLAGELVPVPDDRLGPRRPA</sequence>
<feature type="active site" description="Nucleophile" evidence="4">
    <location>
        <position position="176"/>
    </location>
</feature>
<dbReference type="InterPro" id="IPR029055">
    <property type="entry name" value="Ntn_hydrolases_N"/>
</dbReference>
<dbReference type="GO" id="GO:0017000">
    <property type="term" value="P:antibiotic biosynthetic process"/>
    <property type="evidence" value="ECO:0007669"/>
    <property type="project" value="InterPro"/>
</dbReference>
<evidence type="ECO:0000313" key="6">
    <source>
        <dbReference type="EMBL" id="NNM45038.1"/>
    </source>
</evidence>
<dbReference type="SUPFAM" id="SSF56235">
    <property type="entry name" value="N-terminal nucleophile aminohydrolases (Ntn hydrolases)"/>
    <property type="match status" value="1"/>
</dbReference>
<proteinExistence type="inferred from homology"/>
<dbReference type="Gene3D" id="3.60.20.10">
    <property type="entry name" value="Glutamine Phosphoribosylpyrophosphate, subunit 1, domain 1"/>
    <property type="match status" value="1"/>
</dbReference>
<organism evidence="6 7">
    <name type="scientific">Knoellia koreensis</name>
    <dbReference type="NCBI Taxonomy" id="2730921"/>
    <lineage>
        <taxon>Bacteria</taxon>
        <taxon>Bacillati</taxon>
        <taxon>Actinomycetota</taxon>
        <taxon>Actinomycetes</taxon>
        <taxon>Micrococcales</taxon>
        <taxon>Intrasporangiaceae</taxon>
        <taxon>Knoellia</taxon>
    </lineage>
</organism>
<comment type="caution">
    <text evidence="6">The sequence shown here is derived from an EMBL/GenBank/DDBJ whole genome shotgun (WGS) entry which is preliminary data.</text>
</comment>
<keyword evidence="3" id="KW-0865">Zymogen</keyword>
<dbReference type="EMBL" id="JABEPQ010000001">
    <property type="protein sequence ID" value="NNM45038.1"/>
    <property type="molecule type" value="Genomic_DNA"/>
</dbReference>
<protein>
    <submittedName>
        <fullName evidence="6">Penicillin acylase family protein</fullName>
    </submittedName>
</protein>
<dbReference type="PANTHER" id="PTHR34218:SF4">
    <property type="entry name" value="ACYL-HOMOSERINE LACTONE ACYLASE QUIP"/>
    <property type="match status" value="1"/>
</dbReference>
<reference evidence="6 7" key="1">
    <citation type="submission" date="2020-04" db="EMBL/GenBank/DDBJ databases">
        <title>Knoellia sp. isolate from air conditioner.</title>
        <authorList>
            <person name="Chea S."/>
            <person name="Kim D.-U."/>
        </authorList>
    </citation>
    <scope>NUCLEOTIDE SEQUENCE [LARGE SCALE GENOMIC DNA]</scope>
    <source>
        <strain evidence="6 7">DB2414S</strain>
    </source>
</reference>
<keyword evidence="7" id="KW-1185">Reference proteome</keyword>
<keyword evidence="2" id="KW-0378">Hydrolase</keyword>
<evidence type="ECO:0000256" key="3">
    <source>
        <dbReference type="ARBA" id="ARBA00023145"/>
    </source>
</evidence>
<dbReference type="InterPro" id="IPR014395">
    <property type="entry name" value="Pen/GL7ACA/AHL_acylase"/>
</dbReference>
<feature type="binding site" evidence="5">
    <location>
        <position position="249"/>
    </location>
    <ligand>
        <name>Ca(2+)</name>
        <dbReference type="ChEBI" id="CHEBI:29108"/>
    </ligand>
</feature>
<dbReference type="Proteomes" id="UP000588586">
    <property type="component" value="Unassembled WGS sequence"/>
</dbReference>
<dbReference type="PIRSF" id="PIRSF001227">
    <property type="entry name" value="Pen_acylase"/>
    <property type="match status" value="1"/>
</dbReference>
<evidence type="ECO:0000313" key="7">
    <source>
        <dbReference type="Proteomes" id="UP000588586"/>
    </source>
</evidence>
<dbReference type="AlphaFoldDB" id="A0A849HCA3"/>